<organism evidence="1 2">
    <name type="scientific">Streptomyces hoynatensis</name>
    <dbReference type="NCBI Taxonomy" id="1141874"/>
    <lineage>
        <taxon>Bacteria</taxon>
        <taxon>Bacillati</taxon>
        <taxon>Actinomycetota</taxon>
        <taxon>Actinomycetes</taxon>
        <taxon>Kitasatosporales</taxon>
        <taxon>Streptomycetaceae</taxon>
        <taxon>Streptomyces</taxon>
    </lineage>
</organism>
<dbReference type="AlphaFoldDB" id="A0A3A9Z059"/>
<evidence type="ECO:0000313" key="1">
    <source>
        <dbReference type="EMBL" id="RKN40816.1"/>
    </source>
</evidence>
<protein>
    <submittedName>
        <fullName evidence="1">Uncharacterized protein</fullName>
    </submittedName>
</protein>
<dbReference type="Proteomes" id="UP000272474">
    <property type="component" value="Unassembled WGS sequence"/>
</dbReference>
<evidence type="ECO:0000313" key="2">
    <source>
        <dbReference type="Proteomes" id="UP000272474"/>
    </source>
</evidence>
<comment type="caution">
    <text evidence="1">The sequence shown here is derived from an EMBL/GenBank/DDBJ whole genome shotgun (WGS) entry which is preliminary data.</text>
</comment>
<proteinExistence type="predicted"/>
<dbReference type="EMBL" id="RBAL01000009">
    <property type="protein sequence ID" value="RKN40816.1"/>
    <property type="molecule type" value="Genomic_DNA"/>
</dbReference>
<sequence>MTIKPRKPWRVILTQNGVQLVEIDHASEAKAYQHVRNALGSGADTARIMQWENGRWWHFETVTAEEVQAARAADRSGAK</sequence>
<gene>
    <name evidence="1" type="ORF">D7294_17180</name>
</gene>
<dbReference type="RefSeq" id="WP_120680640.1">
    <property type="nucleotide sequence ID" value="NZ_RBAL01000009.1"/>
</dbReference>
<dbReference type="OrthoDB" id="4249694at2"/>
<reference evidence="1 2" key="1">
    <citation type="journal article" date="2014" name="Int. J. Syst. Evol. Microbiol.">
        <title>Streptomyces hoynatensis sp. nov., isolated from deep marine sediment.</title>
        <authorList>
            <person name="Veyisoglu A."/>
            <person name="Sahin N."/>
        </authorList>
    </citation>
    <scope>NUCLEOTIDE SEQUENCE [LARGE SCALE GENOMIC DNA]</scope>
    <source>
        <strain evidence="1 2">KCTC 29097</strain>
    </source>
</reference>
<keyword evidence="2" id="KW-1185">Reference proteome</keyword>
<accession>A0A3A9Z059</accession>
<name>A0A3A9Z059_9ACTN</name>